<evidence type="ECO:0008006" key="3">
    <source>
        <dbReference type="Google" id="ProtNLM"/>
    </source>
</evidence>
<dbReference type="EMBL" id="CP076130">
    <property type="protein sequence ID" value="QWG10598.1"/>
    <property type="molecule type" value="Genomic_DNA"/>
</dbReference>
<organism evidence="1 2">
    <name type="scientific">Flammeovirga kamogawensis</name>
    <dbReference type="NCBI Taxonomy" id="373891"/>
    <lineage>
        <taxon>Bacteria</taxon>
        <taxon>Pseudomonadati</taxon>
        <taxon>Bacteroidota</taxon>
        <taxon>Cytophagia</taxon>
        <taxon>Cytophagales</taxon>
        <taxon>Flammeovirgaceae</taxon>
        <taxon>Flammeovirga</taxon>
    </lineage>
</organism>
<keyword evidence="1" id="KW-0614">Plasmid</keyword>
<reference evidence="1 2" key="1">
    <citation type="submission" date="2021-05" db="EMBL/GenBank/DDBJ databases">
        <title>Comparative genomic studies on the polysaccharide-degrading batcterial strains of the Flammeovirga genus.</title>
        <authorList>
            <person name="Zewei F."/>
            <person name="Zheng Z."/>
            <person name="Yu L."/>
            <person name="Ruyue G."/>
            <person name="Yanhong M."/>
            <person name="Yuanyuan C."/>
            <person name="Jingyan G."/>
            <person name="Wenjun H."/>
        </authorList>
    </citation>
    <scope>NUCLEOTIDE SEQUENCE [LARGE SCALE GENOMIC DNA]</scope>
    <source>
        <strain evidence="1 2">YS10</strain>
        <plasmid evidence="1 2">p1</plasmid>
    </source>
</reference>
<dbReference type="Proteomes" id="UP000682802">
    <property type="component" value="Plasmid p1"/>
</dbReference>
<accession>A0ABX8H4J7</accession>
<keyword evidence="2" id="KW-1185">Reference proteome</keyword>
<evidence type="ECO:0000313" key="1">
    <source>
        <dbReference type="EMBL" id="QWG10598.1"/>
    </source>
</evidence>
<dbReference type="RefSeq" id="WP_144077091.1">
    <property type="nucleotide sequence ID" value="NZ_CP076130.1"/>
</dbReference>
<proteinExistence type="predicted"/>
<sequence length="63" mass="6726">MRKKIKSFSKISMLIHEKDILSGGYSIVYGGNTDKEIPDIDVNGNCPSTNNCQGGNCTKGCGS</sequence>
<name>A0ABX8H4J7_9BACT</name>
<geneLocation type="plasmid" evidence="1 2">
    <name>p1</name>
</geneLocation>
<protein>
    <recommendedName>
        <fullName evidence="3">Bacteriocin</fullName>
    </recommendedName>
</protein>
<gene>
    <name evidence="1" type="ORF">KM029_24765</name>
</gene>
<evidence type="ECO:0000313" key="2">
    <source>
        <dbReference type="Proteomes" id="UP000682802"/>
    </source>
</evidence>